<dbReference type="SUPFAM" id="SSF52518">
    <property type="entry name" value="Thiamin diphosphate-binding fold (THDP-binding)"/>
    <property type="match status" value="2"/>
</dbReference>
<dbReference type="Pfam" id="PF02780">
    <property type="entry name" value="Transketolase_C"/>
    <property type="match status" value="1"/>
</dbReference>
<dbReference type="GO" id="GO:0030976">
    <property type="term" value="F:thiamine pyrophosphate binding"/>
    <property type="evidence" value="ECO:0007669"/>
    <property type="project" value="TreeGrafter"/>
</dbReference>
<evidence type="ECO:0000256" key="10">
    <source>
        <dbReference type="ARBA" id="ARBA00022842"/>
    </source>
</evidence>
<organism evidence="13">
    <name type="scientific">Thermodesulfovibrio aggregans</name>
    <dbReference type="NCBI Taxonomy" id="86166"/>
    <lineage>
        <taxon>Bacteria</taxon>
        <taxon>Pseudomonadati</taxon>
        <taxon>Nitrospirota</taxon>
        <taxon>Thermodesulfovibrionia</taxon>
        <taxon>Thermodesulfovibrionales</taxon>
        <taxon>Thermodesulfovibrionaceae</taxon>
        <taxon>Thermodesulfovibrio</taxon>
    </lineage>
</organism>
<sequence>MNNLKEISRVVRYYILASTTQAGSGHPTTCLSAVELMVSLLFGGFFHFDADNPDNPNNDRLIFSKGHAAPLLYSLWTVAGKLTEEDLLTLRKFGSPLEGHPVRAFPYSEAATGSLGQGLSIGVGMAINGKYLDRLPYKVFVLLGDSEMAEGSVWEAIQLAAYYKLNNLIGIIDVNRLGQRGETMYGWDLSAYAKRISAFGWKTICINGHDFDEIFRAYEEALKSEIPVMIIARTIKGKGISFLEDKEGRHGVPLNEDEYKKAIKELGEIKFVKGSIDKPKNLKPEIESLKMEDFKKSYSVGEMIATRRAYGEALIKIFPEFPDIVALDAEVSNSTYSEIFKKYYPQRFFECFVAEQNMVGMAVGLALRGKIPFVSTFAAFLTRAFDHIRMAQYSETNIKFVGSHAGVSIGQDGPSQMGLEDIAMMRSILNSIVLYPSDAVSTEKLVKQAAKYKGIVYIRTTRSATPVIYSYDEEFPIGGSKVIRKSEKDLFTVAGAGITLHEALKASEELKSRGIFIRVIDLYSIKPLDVETLKNALSETKAIITVEDHYPAGGIGEAVKSEVGSERIYSLACTKTPKSGTPEELLDYEEISSKALVNKIFELKDKFF</sequence>
<evidence type="ECO:0000256" key="2">
    <source>
        <dbReference type="ARBA" id="ARBA00001936"/>
    </source>
</evidence>
<dbReference type="InterPro" id="IPR020826">
    <property type="entry name" value="Transketolase_BS"/>
</dbReference>
<dbReference type="EMBL" id="DTHO01000033">
    <property type="protein sequence ID" value="HGG99480.1"/>
    <property type="molecule type" value="Genomic_DNA"/>
</dbReference>
<dbReference type="CDD" id="cd07033">
    <property type="entry name" value="TPP_PYR_DXS_TK_like"/>
    <property type="match status" value="1"/>
</dbReference>
<comment type="cofactor">
    <cofactor evidence="3">
        <name>Mg(2+)</name>
        <dbReference type="ChEBI" id="CHEBI:18420"/>
    </cofactor>
</comment>
<keyword evidence="7 13" id="KW-0808">Transferase</keyword>
<proteinExistence type="inferred from homology"/>
<dbReference type="InterPro" id="IPR005475">
    <property type="entry name" value="Transketolase-like_Pyr-bd"/>
</dbReference>
<dbReference type="PANTHER" id="PTHR43195">
    <property type="entry name" value="TRANSKETOLASE"/>
    <property type="match status" value="1"/>
</dbReference>
<reference evidence="13" key="1">
    <citation type="journal article" date="2020" name="mSystems">
        <title>Genome- and Community-Level Interaction Insights into Carbon Utilization and Element Cycling Functions of Hydrothermarchaeota in Hydrothermal Sediment.</title>
        <authorList>
            <person name="Zhou Z."/>
            <person name="Liu Y."/>
            <person name="Xu W."/>
            <person name="Pan J."/>
            <person name="Luo Z.H."/>
            <person name="Li M."/>
        </authorList>
    </citation>
    <scope>NUCLEOTIDE SEQUENCE [LARGE SCALE GENOMIC DNA]</scope>
    <source>
        <strain evidence="13">SpSt-788</strain>
    </source>
</reference>
<evidence type="ECO:0000256" key="11">
    <source>
        <dbReference type="ARBA" id="ARBA00023052"/>
    </source>
</evidence>
<evidence type="ECO:0000256" key="6">
    <source>
        <dbReference type="ARBA" id="ARBA00011738"/>
    </source>
</evidence>
<accession>A0A7C4AJA6</accession>
<dbReference type="Pfam" id="PF02779">
    <property type="entry name" value="Transket_pyr"/>
    <property type="match status" value="1"/>
</dbReference>
<dbReference type="CDD" id="cd02012">
    <property type="entry name" value="TPP_TK"/>
    <property type="match status" value="1"/>
</dbReference>
<dbReference type="InterPro" id="IPR033248">
    <property type="entry name" value="Transketolase_C"/>
</dbReference>
<dbReference type="GO" id="GO:0005737">
    <property type="term" value="C:cytoplasm"/>
    <property type="evidence" value="ECO:0007669"/>
    <property type="project" value="UniProtKB-ARBA"/>
</dbReference>
<dbReference type="PANTHER" id="PTHR43195:SF1">
    <property type="entry name" value="FI06132P-RELATED"/>
    <property type="match status" value="1"/>
</dbReference>
<comment type="cofactor">
    <cofactor evidence="2">
        <name>Mn(2+)</name>
        <dbReference type="ChEBI" id="CHEBI:29035"/>
    </cofactor>
</comment>
<dbReference type="SUPFAM" id="SSF52922">
    <property type="entry name" value="TK C-terminal domain-like"/>
    <property type="match status" value="1"/>
</dbReference>
<dbReference type="InterPro" id="IPR009014">
    <property type="entry name" value="Transketo_C/PFOR_II"/>
</dbReference>
<evidence type="ECO:0000259" key="12">
    <source>
        <dbReference type="SMART" id="SM00861"/>
    </source>
</evidence>
<dbReference type="NCBIfam" id="NF004559">
    <property type="entry name" value="PRK05899.2-5"/>
    <property type="match status" value="1"/>
</dbReference>
<dbReference type="Gene3D" id="3.40.50.920">
    <property type="match status" value="1"/>
</dbReference>
<comment type="cofactor">
    <cofactor evidence="4">
        <name>thiamine diphosphate</name>
        <dbReference type="ChEBI" id="CHEBI:58937"/>
    </cofactor>
</comment>
<evidence type="ECO:0000256" key="3">
    <source>
        <dbReference type="ARBA" id="ARBA00001946"/>
    </source>
</evidence>
<evidence type="ECO:0000256" key="4">
    <source>
        <dbReference type="ARBA" id="ARBA00001964"/>
    </source>
</evidence>
<dbReference type="GO" id="GO:0046872">
    <property type="term" value="F:metal ion binding"/>
    <property type="evidence" value="ECO:0007669"/>
    <property type="project" value="UniProtKB-KW"/>
</dbReference>
<dbReference type="InterPro" id="IPR051424">
    <property type="entry name" value="Transketolase-like"/>
</dbReference>
<dbReference type="EC" id="2.2.1.1" evidence="13"/>
<evidence type="ECO:0000256" key="5">
    <source>
        <dbReference type="ARBA" id="ARBA00007131"/>
    </source>
</evidence>
<comment type="similarity">
    <text evidence="5">Belongs to the transketolase family.</text>
</comment>
<evidence type="ECO:0000256" key="1">
    <source>
        <dbReference type="ARBA" id="ARBA00001913"/>
    </source>
</evidence>
<evidence type="ECO:0000256" key="7">
    <source>
        <dbReference type="ARBA" id="ARBA00022679"/>
    </source>
</evidence>
<dbReference type="Pfam" id="PF00456">
    <property type="entry name" value="Transketolase_N"/>
    <property type="match status" value="1"/>
</dbReference>
<dbReference type="Gene3D" id="3.40.50.970">
    <property type="match status" value="2"/>
</dbReference>
<dbReference type="InterPro" id="IPR029061">
    <property type="entry name" value="THDP-binding"/>
</dbReference>
<keyword evidence="11" id="KW-0786">Thiamine pyrophosphate</keyword>
<keyword evidence="8" id="KW-0479">Metal-binding</keyword>
<keyword evidence="9" id="KW-0106">Calcium</keyword>
<protein>
    <submittedName>
        <fullName evidence="13">Transketolase</fullName>
        <ecNumber evidence="13">2.2.1.1</ecNumber>
    </submittedName>
</protein>
<comment type="subunit">
    <text evidence="6">Homodimer.</text>
</comment>
<name>A0A7C4AJA6_9BACT</name>
<gene>
    <name evidence="13" type="ORF">ENV75_03380</name>
</gene>
<dbReference type="PROSITE" id="PS00802">
    <property type="entry name" value="TRANSKETOLASE_2"/>
    <property type="match status" value="1"/>
</dbReference>
<keyword evidence="10" id="KW-0460">Magnesium</keyword>
<evidence type="ECO:0000313" key="13">
    <source>
        <dbReference type="EMBL" id="HGG99480.1"/>
    </source>
</evidence>
<dbReference type="GO" id="GO:0004802">
    <property type="term" value="F:transketolase activity"/>
    <property type="evidence" value="ECO:0007669"/>
    <property type="project" value="UniProtKB-EC"/>
</dbReference>
<dbReference type="SMART" id="SM00861">
    <property type="entry name" value="Transket_pyr"/>
    <property type="match status" value="1"/>
</dbReference>
<feature type="domain" description="Transketolase-like pyrimidine-binding" evidence="12">
    <location>
        <begin position="304"/>
        <end position="467"/>
    </location>
</feature>
<evidence type="ECO:0000256" key="8">
    <source>
        <dbReference type="ARBA" id="ARBA00022723"/>
    </source>
</evidence>
<dbReference type="AlphaFoldDB" id="A0A7C4AJA6"/>
<dbReference type="FunFam" id="3.40.50.970:FF:000129">
    <property type="entry name" value="Transketolase"/>
    <property type="match status" value="1"/>
</dbReference>
<dbReference type="InterPro" id="IPR005474">
    <property type="entry name" value="Transketolase_N"/>
</dbReference>
<evidence type="ECO:0000256" key="9">
    <source>
        <dbReference type="ARBA" id="ARBA00022837"/>
    </source>
</evidence>
<comment type="cofactor">
    <cofactor evidence="1">
        <name>Ca(2+)</name>
        <dbReference type="ChEBI" id="CHEBI:29108"/>
    </cofactor>
</comment>
<comment type="caution">
    <text evidence="13">The sequence shown here is derived from an EMBL/GenBank/DDBJ whole genome shotgun (WGS) entry which is preliminary data.</text>
</comment>